<name>A0ACA9NHR7_9GLOM</name>
<protein>
    <submittedName>
        <fullName evidence="1">3008_t:CDS:1</fullName>
    </submittedName>
</protein>
<reference evidence="1" key="1">
    <citation type="submission" date="2021-06" db="EMBL/GenBank/DDBJ databases">
        <authorList>
            <person name="Kallberg Y."/>
            <person name="Tangrot J."/>
            <person name="Rosling A."/>
        </authorList>
    </citation>
    <scope>NUCLEOTIDE SEQUENCE</scope>
    <source>
        <strain evidence="1">AU212A</strain>
    </source>
</reference>
<gene>
    <name evidence="1" type="ORF">SCALOS_LOCUS8470</name>
</gene>
<dbReference type="EMBL" id="CAJVPM010022506">
    <property type="protein sequence ID" value="CAG8645343.1"/>
    <property type="molecule type" value="Genomic_DNA"/>
</dbReference>
<sequence length="176" mass="20095">PYAGFICSCPLPGFGKQNYISPTQIYKLLKSDIEQPQPEYSDHTISQKTWTMPVCRLSETLDNLRNDNIRNVENVITKSTDLMDIDKSPDITLFLLPLGWALKYNQKYGKKGGKRLSKDVVEALKRFFILGQANSSDRYTASDMHNSLLELVESGVINEEDVPTQNTIENWINRYS</sequence>
<dbReference type="Proteomes" id="UP000789860">
    <property type="component" value="Unassembled WGS sequence"/>
</dbReference>
<accession>A0ACA9NHR7</accession>
<evidence type="ECO:0000313" key="1">
    <source>
        <dbReference type="EMBL" id="CAG8645343.1"/>
    </source>
</evidence>
<feature type="non-terminal residue" evidence="1">
    <location>
        <position position="1"/>
    </location>
</feature>
<evidence type="ECO:0000313" key="2">
    <source>
        <dbReference type="Proteomes" id="UP000789860"/>
    </source>
</evidence>
<keyword evidence="2" id="KW-1185">Reference proteome</keyword>
<proteinExistence type="predicted"/>
<organism evidence="1 2">
    <name type="scientific">Scutellospora calospora</name>
    <dbReference type="NCBI Taxonomy" id="85575"/>
    <lineage>
        <taxon>Eukaryota</taxon>
        <taxon>Fungi</taxon>
        <taxon>Fungi incertae sedis</taxon>
        <taxon>Mucoromycota</taxon>
        <taxon>Glomeromycotina</taxon>
        <taxon>Glomeromycetes</taxon>
        <taxon>Diversisporales</taxon>
        <taxon>Gigasporaceae</taxon>
        <taxon>Scutellospora</taxon>
    </lineage>
</organism>
<comment type="caution">
    <text evidence="1">The sequence shown here is derived from an EMBL/GenBank/DDBJ whole genome shotgun (WGS) entry which is preliminary data.</text>
</comment>